<sequence length="151" mass="16993">MRRATEHVLYNARVDVVIAGHVHAYERFILVVFRLVIVEIGAYFVRRIYDNEPNPCGPVYITIGDGGTEKGSHLTSKRTTSFALLSSFREASFGHGRLKVINETTAHWSWHRNEDSDSTVRDELWLESLSSSDACRVDVKSVSTASAHTEL</sequence>
<feature type="domain" description="Purple acid phosphatase C-terminal" evidence="2">
    <location>
        <begin position="57"/>
        <end position="123"/>
    </location>
</feature>
<reference evidence="3" key="1">
    <citation type="submission" date="2020-07" db="EMBL/GenBank/DDBJ databases">
        <authorList>
            <person name="Lin J."/>
        </authorList>
    </citation>
    <scope>NUCLEOTIDE SEQUENCE</scope>
</reference>
<gene>
    <name evidence="3" type="ORF">CB5_LOCUS19943</name>
</gene>
<dbReference type="Gene3D" id="3.60.21.10">
    <property type="match status" value="1"/>
</dbReference>
<dbReference type="AlphaFoldDB" id="A0A6V7Q0S0"/>
<evidence type="ECO:0000259" key="2">
    <source>
        <dbReference type="Pfam" id="PF14008"/>
    </source>
</evidence>
<dbReference type="InterPro" id="IPR025733">
    <property type="entry name" value="PAPs_C"/>
</dbReference>
<evidence type="ECO:0000256" key="1">
    <source>
        <dbReference type="ARBA" id="ARBA00022729"/>
    </source>
</evidence>
<dbReference type="Pfam" id="PF14008">
    <property type="entry name" value="Metallophos_C"/>
    <property type="match status" value="1"/>
</dbReference>
<keyword evidence="1" id="KW-0732">Signal</keyword>
<proteinExistence type="predicted"/>
<dbReference type="PANTHER" id="PTHR22953:SF7">
    <property type="entry name" value="PURPLE ACID PHOSPHATASE 22"/>
    <property type="match status" value="1"/>
</dbReference>
<organism evidence="3">
    <name type="scientific">Ananas comosus var. bracteatus</name>
    <name type="common">red pineapple</name>
    <dbReference type="NCBI Taxonomy" id="296719"/>
    <lineage>
        <taxon>Eukaryota</taxon>
        <taxon>Viridiplantae</taxon>
        <taxon>Streptophyta</taxon>
        <taxon>Embryophyta</taxon>
        <taxon>Tracheophyta</taxon>
        <taxon>Spermatophyta</taxon>
        <taxon>Magnoliopsida</taxon>
        <taxon>Liliopsida</taxon>
        <taxon>Poales</taxon>
        <taxon>Bromeliaceae</taxon>
        <taxon>Bromelioideae</taxon>
        <taxon>Ananas</taxon>
    </lineage>
</organism>
<accession>A0A6V7Q0S0</accession>
<evidence type="ECO:0000313" key="3">
    <source>
        <dbReference type="EMBL" id="CAD1836732.1"/>
    </source>
</evidence>
<dbReference type="GO" id="GO:0003993">
    <property type="term" value="F:acid phosphatase activity"/>
    <property type="evidence" value="ECO:0007669"/>
    <property type="project" value="InterPro"/>
</dbReference>
<dbReference type="EMBL" id="LR862131">
    <property type="protein sequence ID" value="CAD1836732.1"/>
    <property type="molecule type" value="Genomic_DNA"/>
</dbReference>
<dbReference type="SUPFAM" id="SSF56300">
    <property type="entry name" value="Metallo-dependent phosphatases"/>
    <property type="match status" value="1"/>
</dbReference>
<name>A0A6V7Q0S0_ANACO</name>
<dbReference type="PANTHER" id="PTHR22953">
    <property type="entry name" value="ACID PHOSPHATASE RELATED"/>
    <property type="match status" value="1"/>
</dbReference>
<dbReference type="InterPro" id="IPR039331">
    <property type="entry name" value="PAPs-like"/>
</dbReference>
<dbReference type="InterPro" id="IPR029052">
    <property type="entry name" value="Metallo-depent_PP-like"/>
</dbReference>
<protein>
    <recommendedName>
        <fullName evidence="2">Purple acid phosphatase C-terminal domain-containing protein</fullName>
    </recommendedName>
</protein>